<dbReference type="AlphaFoldDB" id="A0A1B6G394"/>
<feature type="non-terminal residue" evidence="1">
    <location>
        <position position="1"/>
    </location>
</feature>
<proteinExistence type="predicted"/>
<feature type="non-terminal residue" evidence="1">
    <location>
        <position position="205"/>
    </location>
</feature>
<organism evidence="1">
    <name type="scientific">Cuerna arida</name>
    <dbReference type="NCBI Taxonomy" id="1464854"/>
    <lineage>
        <taxon>Eukaryota</taxon>
        <taxon>Metazoa</taxon>
        <taxon>Ecdysozoa</taxon>
        <taxon>Arthropoda</taxon>
        <taxon>Hexapoda</taxon>
        <taxon>Insecta</taxon>
        <taxon>Pterygota</taxon>
        <taxon>Neoptera</taxon>
        <taxon>Paraneoptera</taxon>
        <taxon>Hemiptera</taxon>
        <taxon>Auchenorrhyncha</taxon>
        <taxon>Membracoidea</taxon>
        <taxon>Cicadellidae</taxon>
        <taxon>Cicadellinae</taxon>
        <taxon>Proconiini</taxon>
        <taxon>Cuerna</taxon>
    </lineage>
</organism>
<gene>
    <name evidence="1" type="ORF">g.31377</name>
</gene>
<accession>A0A1B6G394</accession>
<evidence type="ECO:0000313" key="1">
    <source>
        <dbReference type="EMBL" id="JAS56882.1"/>
    </source>
</evidence>
<dbReference type="EMBL" id="GECZ01012887">
    <property type="protein sequence ID" value="JAS56882.1"/>
    <property type="molecule type" value="Transcribed_RNA"/>
</dbReference>
<reference evidence="1" key="1">
    <citation type="submission" date="2015-11" db="EMBL/GenBank/DDBJ databases">
        <title>De novo transcriptome assembly of four potential Pierce s Disease insect vectors from Arizona vineyards.</title>
        <authorList>
            <person name="Tassone E.E."/>
        </authorList>
    </citation>
    <scope>NUCLEOTIDE SEQUENCE</scope>
</reference>
<protein>
    <submittedName>
        <fullName evidence="1">Uncharacterized protein</fullName>
    </submittedName>
</protein>
<name>A0A1B6G394_9HEMI</name>
<sequence>SDNTPKLIELLNELCDVSSMISFYFNAESPEEAIKEIRKTLKIDEGSDDVQVLLELTKVNSTQYSDDKGDTINIENYVSENVAELVFILLKTISPAVKDVLTLLFGINHDFQSLQSLSNKNHKDVYYKIDSDMSKLYANLQKENNQYLETCIKLICNHETYSKVKEELCLKMIDGKDKHHLLLKLGYLMWSVSSRVREVNQYCNN</sequence>